<feature type="domain" description="AB hydrolase-1" evidence="1">
    <location>
        <begin position="17"/>
        <end position="233"/>
    </location>
</feature>
<dbReference type="Proteomes" id="UP000323876">
    <property type="component" value="Unassembled WGS sequence"/>
</dbReference>
<protein>
    <submittedName>
        <fullName evidence="2">Alpha/beta hydrolase</fullName>
    </submittedName>
</protein>
<evidence type="ECO:0000313" key="2">
    <source>
        <dbReference type="EMBL" id="KAA8888904.1"/>
    </source>
</evidence>
<accession>A0A5N0EKU9</accession>
<dbReference type="AlphaFoldDB" id="A0A5N0EKU9"/>
<dbReference type="InterPro" id="IPR000073">
    <property type="entry name" value="AB_hydrolase_1"/>
</dbReference>
<dbReference type="PANTHER" id="PTHR43194">
    <property type="entry name" value="HYDROLASE ALPHA/BETA FOLD FAMILY"/>
    <property type="match status" value="1"/>
</dbReference>
<reference evidence="2 3" key="1">
    <citation type="submission" date="2019-09" db="EMBL/GenBank/DDBJ databases">
        <authorList>
            <person name="Wang X."/>
        </authorList>
    </citation>
    <scope>NUCLEOTIDE SEQUENCE [LARGE SCALE GENOMIC DNA]</scope>
    <source>
        <strain evidence="2 3">CICC 11023</strain>
    </source>
</reference>
<sequence>MTLEPLVIHRSGTGPPVVLVHGGMPAAMTWAAQQQLAQNWSLIVPNRRGFPPSPAAPWQDFLADADDLAELIKEIPGGAHLIGFSYGGLSAVLAAERLPHLVRSLTVIEAPFWVAAPEDESVRALALLSDRFAEHPEDAQAEAEFFAVSGVDPSMLANVGDDVRHAMEFGRKLRSPREATPRFQTITEAGVPTLIFSGDHNPALEQVCDGLATLLDAERVHLPGAGHAVQHAPGFNTMWESFLSAAEQSRGNGGGTDER</sequence>
<dbReference type="InterPro" id="IPR029058">
    <property type="entry name" value="AB_hydrolase_fold"/>
</dbReference>
<dbReference type="Gene3D" id="3.40.50.1820">
    <property type="entry name" value="alpha/beta hydrolase"/>
    <property type="match status" value="1"/>
</dbReference>
<evidence type="ECO:0000313" key="3">
    <source>
        <dbReference type="Proteomes" id="UP000323876"/>
    </source>
</evidence>
<dbReference type="SUPFAM" id="SSF53474">
    <property type="entry name" value="alpha/beta-Hydrolases"/>
    <property type="match status" value="1"/>
</dbReference>
<gene>
    <name evidence="2" type="ORF">F3087_07835</name>
</gene>
<dbReference type="EMBL" id="VXLC01000003">
    <property type="protein sequence ID" value="KAA8888904.1"/>
    <property type="molecule type" value="Genomic_DNA"/>
</dbReference>
<dbReference type="OrthoDB" id="63519at2"/>
<proteinExistence type="predicted"/>
<name>A0A5N0EKU9_9NOCA</name>
<keyword evidence="3" id="KW-1185">Reference proteome</keyword>
<dbReference type="InterPro" id="IPR050228">
    <property type="entry name" value="Carboxylesterase_BioH"/>
</dbReference>
<dbReference type="RefSeq" id="WP_150401179.1">
    <property type="nucleotide sequence ID" value="NZ_VXLC01000003.1"/>
</dbReference>
<dbReference type="Pfam" id="PF12697">
    <property type="entry name" value="Abhydrolase_6"/>
    <property type="match status" value="1"/>
</dbReference>
<comment type="caution">
    <text evidence="2">The sequence shown here is derived from an EMBL/GenBank/DDBJ whole genome shotgun (WGS) entry which is preliminary data.</text>
</comment>
<dbReference type="GO" id="GO:0016787">
    <property type="term" value="F:hydrolase activity"/>
    <property type="evidence" value="ECO:0007669"/>
    <property type="project" value="UniProtKB-KW"/>
</dbReference>
<organism evidence="2 3">
    <name type="scientific">Nocardia colli</name>
    <dbReference type="NCBI Taxonomy" id="2545717"/>
    <lineage>
        <taxon>Bacteria</taxon>
        <taxon>Bacillati</taxon>
        <taxon>Actinomycetota</taxon>
        <taxon>Actinomycetes</taxon>
        <taxon>Mycobacteriales</taxon>
        <taxon>Nocardiaceae</taxon>
        <taxon>Nocardia</taxon>
    </lineage>
</organism>
<evidence type="ECO:0000259" key="1">
    <source>
        <dbReference type="Pfam" id="PF12697"/>
    </source>
</evidence>
<dbReference type="PANTHER" id="PTHR43194:SF2">
    <property type="entry name" value="PEROXISOMAL MEMBRANE PROTEIN LPX1"/>
    <property type="match status" value="1"/>
</dbReference>
<keyword evidence="2" id="KW-0378">Hydrolase</keyword>